<reference evidence="5" key="1">
    <citation type="journal article" date="2017" name="Nat. Ecol. Evol.">
        <title>Genome expansion and lineage-specific genetic innovations in the forest pathogenic fungi Armillaria.</title>
        <authorList>
            <person name="Sipos G."/>
            <person name="Prasanna A.N."/>
            <person name="Walter M.C."/>
            <person name="O'Connor E."/>
            <person name="Balint B."/>
            <person name="Krizsan K."/>
            <person name="Kiss B."/>
            <person name="Hess J."/>
            <person name="Varga T."/>
            <person name="Slot J."/>
            <person name="Riley R."/>
            <person name="Boka B."/>
            <person name="Rigling D."/>
            <person name="Barry K."/>
            <person name="Lee J."/>
            <person name="Mihaltcheva S."/>
            <person name="LaButti K."/>
            <person name="Lipzen A."/>
            <person name="Waldron R."/>
            <person name="Moloney N.M."/>
            <person name="Sperisen C."/>
            <person name="Kredics L."/>
            <person name="Vagvoelgyi C."/>
            <person name="Patrignani A."/>
            <person name="Fitzpatrick D."/>
            <person name="Nagy I."/>
            <person name="Doyle S."/>
            <person name="Anderson J.B."/>
            <person name="Grigoriev I.V."/>
            <person name="Gueldener U."/>
            <person name="Muensterkoetter M."/>
            <person name="Nagy L.G."/>
        </authorList>
    </citation>
    <scope>NUCLEOTIDE SEQUENCE [LARGE SCALE GENOMIC DNA]</scope>
    <source>
        <strain evidence="5">C18/9</strain>
    </source>
</reference>
<evidence type="ECO:0000313" key="4">
    <source>
        <dbReference type="EMBL" id="SJK98534.1"/>
    </source>
</evidence>
<dbReference type="InterPro" id="IPR016024">
    <property type="entry name" value="ARM-type_fold"/>
</dbReference>
<dbReference type="GO" id="GO:0016020">
    <property type="term" value="C:membrane"/>
    <property type="evidence" value="ECO:0007669"/>
    <property type="project" value="TreeGrafter"/>
</dbReference>
<dbReference type="InterPro" id="IPR040108">
    <property type="entry name" value="Laa1/Sip1/HEATR5"/>
</dbReference>
<dbReference type="Gene3D" id="1.25.10.10">
    <property type="entry name" value="Leucine-rich Repeat Variant"/>
    <property type="match status" value="3"/>
</dbReference>
<dbReference type="OMA" id="YPQVIQE"/>
<comment type="similarity">
    <text evidence="1">Belongs to the HEATR5 family.</text>
</comment>
<dbReference type="Proteomes" id="UP000219338">
    <property type="component" value="Unassembled WGS sequence"/>
</dbReference>
<evidence type="ECO:0000313" key="5">
    <source>
        <dbReference type="Proteomes" id="UP000219338"/>
    </source>
</evidence>
<dbReference type="Pfam" id="PF25468">
    <property type="entry name" value="HEAT_HEATR5A"/>
    <property type="match status" value="1"/>
</dbReference>
<proteinExistence type="inferred from homology"/>
<dbReference type="Pfam" id="PF25808">
    <property type="entry name" value="TPR_LAA1_C"/>
    <property type="match status" value="1"/>
</dbReference>
<dbReference type="InterPro" id="IPR011989">
    <property type="entry name" value="ARM-like"/>
</dbReference>
<evidence type="ECO:0000256" key="2">
    <source>
        <dbReference type="SAM" id="MobiDB-lite"/>
    </source>
</evidence>
<dbReference type="GO" id="GO:0005829">
    <property type="term" value="C:cytosol"/>
    <property type="evidence" value="ECO:0007669"/>
    <property type="project" value="GOC"/>
</dbReference>
<protein>
    <submittedName>
        <fullName evidence="4">Related to LAA1-AP-1 accessory protein involved in TGN-endosome transport</fullName>
    </submittedName>
</protein>
<dbReference type="PANTHER" id="PTHR21663">
    <property type="entry name" value="HYPOTHETICAL HEAT DOMAIN-CONTAINING"/>
    <property type="match status" value="1"/>
</dbReference>
<accession>A0A284QPZ1</accession>
<gene>
    <name evidence="4" type="ORF">ARMOST_01802</name>
</gene>
<dbReference type="Pfam" id="PF20210">
    <property type="entry name" value="Laa1_Sip1_HTR5"/>
    <property type="match status" value="1"/>
</dbReference>
<evidence type="ECO:0000256" key="1">
    <source>
        <dbReference type="ARBA" id="ARBA00008304"/>
    </source>
</evidence>
<feature type="domain" description="LAA1-like C-terminal TPR repeats" evidence="3">
    <location>
        <begin position="1853"/>
        <end position="2020"/>
    </location>
</feature>
<sequence length="2036" mass="220164">MSTEDGAIIEDIQETEITEEHGEMYVFQWIASTEKKIADTPLSTLKAKQADIEATLVKIITAPSPFPAPGRAIRNVVARCLVSLYTRSETRTLFDTIQAFLKIVGDSKTADKDTRRIAALYCIGEVMLAFGSQFMSFMAEIATVTLRLSKSSSNSPLLRYHAILALQKSLSSAKRAVADNTVKDIIKQMRSALVDKCHPVQRASAEVLIVMYSGDNHPSTSDIDTIIALCVRSLEQADHATRRSLSQLVGHLLASTQTPRVVPSSEPPVKKSGAELLDTDDTSAGQAAASEVTKPLLSPTEMLSHLSTQYNKPNLSRKCRIGLFDFYAALFIKLGGAFTEANYSLIVSHLMTEIVSSPRSGGSRYEVLSVRRLVEILLRDLVGVRMLSEQGQIGAIQELASSYLKRWPALMPGQTAPSSMVLAIVLREVAGLLQQLGNAPPPVQDAVAEPLVTLLAHPSYTIRVNASWTLRCFCSSTPLRLPKTIITVFELLQRDMTTILSPAAPSDINPRSLGHAYGLSALVSIIPERPLYVSYDVSAKVLDMAIQLLKHSAEHDVKIAGIEVEVAWTLIASLMSLGPNFVRAHLQQLLVLWRNALPKPTSKDAVDNTTRPLEEWMFLFHLRESALGAILSFLKHNSATLVTLDVGRRIAMVLSNALLFANNFINQKVDDGTDTQIPSPQPKGLTLKGREALLRRRVYECFTALGFSNIPDSTQTTLLQSAVTLFASADGYAGSSVQAAIASSSGTFTSVWNSVDGYAYGVTFTEIVDHGDLGAHSDSTTEGKDQLNRDSIEASIDSLLRKPIFGAREHDKLTLCHTQVAGGTEQEPPPPATAIVDAAIDLFARLLPLQDTASTGRTITQLLEAIRSPRLEKNSGRKAAVTINAAIALALTLRNATTSHYRQARDTFGSSQVTNLLSPFLKDTLVDGDHVLRSATSECIGRLASLGGTNFLTNQIKQLVDQVVSNRDPYARAGCALAFGAVYTHVGGLAAGPLLKTTVNVLMSLSNDPHPLVHFWALNALARVINAASLAYAPFVSSTLGMLLKIYLMDSHECEGGSLSNANLSGDYPAYPVVCQIIDAVITVLGPDIQESSKTRTLVLNLVHEFSLEVDEGIRVEAIKCFQHFLMFAPEHVDIPDLVNHFRSYLSSTCRPLKVASINALYQLVQKDALAMSKLGGDQLVENLFSMLDDDASVEGVRSVITSWLHQTVVYNPSAWIDLCQRIMSRTTASQQMADAATRQNMRDDEGESLSVGMAQDGSDGARAHLTSRWRTQLFALQCLHQICSIVAESGRKEHVDVIFARTQGIPISGLLISRVTDLIKMAFTASTAYVTEIRMEGLVVLRDVIQIFATSPDPAFEDSLLLEQHQAPITAALTPAFSADSTPEILASAVQACAVFVGCGVVKDVNRMGRILKLLTTALEQSKGQACPQLLFLSPESSLVYTDSGMVKLGETAELSPNASAMLRISTLSAWAELEVSSTRQSYLKNVVDPYRASLATLWLVSLRDYASIRTDSEFLHDTSSVALDSTYSSLGKEVLLPYYAQSWSLILQAVATAMQANDPHILAAMHGREGGDARLATINGNGHEEPSALFFVIFGLAYEALVSSADSNSMSSTQQSTVLSALMVLKCLVLPQYAGKAIMEPTIFDEFIAVCYRMAMTETASIQTHLIEVLSVFALSQEVSADSSLDMLSANSPKAHCLRICAYILRHTTSASRGPIIQGDVVDRIKMITACFSAFGSIAASLNTSQREDIRGVAILLYSEMLKDESSEIDLVGPTLPCLKALLDLPTSAARDSKDRYSRLVHGLISACLLNIDGMRGRQGFISTKKVKNNLLAAVLILTVIPPTVKVGRAVLEHACFLISQKLLDADEASLTAAHCAKTLMIASTSGNPVLRQCAKLLVPSLIEYIAKMAPFANDGSITESHAAAIGEVWKAFSSFFASVAEEHRSRLLGVILPTITLLLTNTEAPPSPVVTQSIAQLLSYATSSPAAFKDAAGKLEPSSRELLEQSVRRAIGGNATSATGANAAKPQISLRSF</sequence>
<dbReference type="OrthoDB" id="192608at2759"/>
<dbReference type="InterPro" id="IPR057981">
    <property type="entry name" value="TPR_LAA1-like_C"/>
</dbReference>
<dbReference type="SUPFAM" id="SSF48371">
    <property type="entry name" value="ARM repeat"/>
    <property type="match status" value="2"/>
</dbReference>
<dbReference type="PANTHER" id="PTHR21663:SF0">
    <property type="entry name" value="HEAT REPEAT-CONTAINING PROTEIN 5B"/>
    <property type="match status" value="1"/>
</dbReference>
<feature type="region of interest" description="Disordered" evidence="2">
    <location>
        <begin position="257"/>
        <end position="276"/>
    </location>
</feature>
<organism evidence="4 5">
    <name type="scientific">Armillaria ostoyae</name>
    <name type="common">Armillaria root rot fungus</name>
    <dbReference type="NCBI Taxonomy" id="47428"/>
    <lineage>
        <taxon>Eukaryota</taxon>
        <taxon>Fungi</taxon>
        <taxon>Dikarya</taxon>
        <taxon>Basidiomycota</taxon>
        <taxon>Agaricomycotina</taxon>
        <taxon>Agaricomycetes</taxon>
        <taxon>Agaricomycetidae</taxon>
        <taxon>Agaricales</taxon>
        <taxon>Marasmiineae</taxon>
        <taxon>Physalacriaceae</taxon>
        <taxon>Armillaria</taxon>
    </lineage>
</organism>
<dbReference type="InterPro" id="IPR046837">
    <property type="entry name" value="Laa1/Sip1/HEATR5-like_HEAT"/>
</dbReference>
<dbReference type="GO" id="GO:0005794">
    <property type="term" value="C:Golgi apparatus"/>
    <property type="evidence" value="ECO:0007669"/>
    <property type="project" value="TreeGrafter"/>
</dbReference>
<dbReference type="GO" id="GO:0030139">
    <property type="term" value="C:endocytic vesicle"/>
    <property type="evidence" value="ECO:0007669"/>
    <property type="project" value="TreeGrafter"/>
</dbReference>
<keyword evidence="5" id="KW-1185">Reference proteome</keyword>
<evidence type="ECO:0000259" key="3">
    <source>
        <dbReference type="Pfam" id="PF25808"/>
    </source>
</evidence>
<name>A0A284QPZ1_ARMOS</name>
<dbReference type="EMBL" id="FUEG01000001">
    <property type="protein sequence ID" value="SJK98534.1"/>
    <property type="molecule type" value="Genomic_DNA"/>
</dbReference>
<dbReference type="GO" id="GO:0006897">
    <property type="term" value="P:endocytosis"/>
    <property type="evidence" value="ECO:0007669"/>
    <property type="project" value="TreeGrafter"/>
</dbReference>
<dbReference type="GO" id="GO:0008104">
    <property type="term" value="P:intracellular protein localization"/>
    <property type="evidence" value="ECO:0007669"/>
    <property type="project" value="TreeGrafter"/>
</dbReference>
<dbReference type="GO" id="GO:0042147">
    <property type="term" value="P:retrograde transport, endosome to Golgi"/>
    <property type="evidence" value="ECO:0007669"/>
    <property type="project" value="TreeGrafter"/>
</dbReference>
<dbReference type="STRING" id="47428.A0A284QPZ1"/>